<organism evidence="2 4">
    <name type="scientific">Streptomyces caniferus</name>
    <dbReference type="NCBI Taxonomy" id="285557"/>
    <lineage>
        <taxon>Bacteria</taxon>
        <taxon>Bacillati</taxon>
        <taxon>Actinomycetota</taxon>
        <taxon>Actinomycetes</taxon>
        <taxon>Kitasatosporales</taxon>
        <taxon>Streptomycetaceae</taxon>
        <taxon>Streptomyces</taxon>
    </lineage>
</organism>
<dbReference type="Gene3D" id="3.10.450.50">
    <property type="match status" value="1"/>
</dbReference>
<dbReference type="InterPro" id="IPR037401">
    <property type="entry name" value="SnoaL-like"/>
</dbReference>
<dbReference type="PANTHER" id="PTHR41252">
    <property type="entry name" value="BLR2505 PROTEIN"/>
    <property type="match status" value="1"/>
</dbReference>
<dbReference type="PANTHER" id="PTHR41252:SF1">
    <property type="entry name" value="BLR2505 PROTEIN"/>
    <property type="match status" value="1"/>
</dbReference>
<evidence type="ECO:0000313" key="2">
    <source>
        <dbReference type="EMBL" id="GFE07246.1"/>
    </source>
</evidence>
<dbReference type="EMBL" id="BLIN01000005">
    <property type="protein sequence ID" value="GFE07246.1"/>
    <property type="molecule type" value="Genomic_DNA"/>
</dbReference>
<sequence length="135" mass="15613">MSEQNVEVIRRFFRLFDEGRLEDIEALLSPDFEWIYHGPTSLPWAGTYRGVEGFREFFALVRGLIEVQECEAYDYLDAGDRVVVLGVSRTRILANDARYEAQWMNVFTVHDGLITRYLDLYDTASVVAALNAPRR</sequence>
<name>A0A640S9V9_9ACTN</name>
<reference evidence="2 4" key="1">
    <citation type="submission" date="2019-12" db="EMBL/GenBank/DDBJ databases">
        <title>Whole genome shotgun sequence of Streptomyces caniferus NBRC 15389.</title>
        <authorList>
            <person name="Ichikawa N."/>
            <person name="Kimura A."/>
            <person name="Kitahashi Y."/>
            <person name="Komaki H."/>
            <person name="Tamura T."/>
        </authorList>
    </citation>
    <scope>NUCLEOTIDE SEQUENCE [LARGE SCALE GENOMIC DNA]</scope>
    <source>
        <strain evidence="2 4">NBRC 15389</strain>
    </source>
</reference>
<feature type="domain" description="SnoaL-like" evidence="1">
    <location>
        <begin position="9"/>
        <end position="117"/>
    </location>
</feature>
<reference evidence="3" key="2">
    <citation type="submission" date="2022-10" db="EMBL/GenBank/DDBJ databases">
        <title>The complete genomes of actinobacterial strains from the NBC collection.</title>
        <authorList>
            <person name="Joergensen T.S."/>
            <person name="Alvarez Arevalo M."/>
            <person name="Sterndorff E.B."/>
            <person name="Faurdal D."/>
            <person name="Vuksanovic O."/>
            <person name="Mourched A.-S."/>
            <person name="Charusanti P."/>
            <person name="Shaw S."/>
            <person name="Blin K."/>
            <person name="Weber T."/>
        </authorList>
    </citation>
    <scope>NUCLEOTIDE SEQUENCE</scope>
    <source>
        <strain evidence="3">NBC_01256</strain>
    </source>
</reference>
<protein>
    <submittedName>
        <fullName evidence="3">Nuclear transport factor 2 family protein</fullName>
    </submittedName>
</protein>
<dbReference type="Proteomes" id="UP000435837">
    <property type="component" value="Unassembled WGS sequence"/>
</dbReference>
<dbReference type="EMBL" id="CP108473">
    <property type="protein sequence ID" value="WUS27725.1"/>
    <property type="molecule type" value="Genomic_DNA"/>
</dbReference>
<evidence type="ECO:0000259" key="1">
    <source>
        <dbReference type="Pfam" id="PF12680"/>
    </source>
</evidence>
<dbReference type="SUPFAM" id="SSF54427">
    <property type="entry name" value="NTF2-like"/>
    <property type="match status" value="1"/>
</dbReference>
<dbReference type="RefSeq" id="WP_159476521.1">
    <property type="nucleotide sequence ID" value="NZ_BAAATH010000005.1"/>
</dbReference>
<dbReference type="Proteomes" id="UP001432292">
    <property type="component" value="Chromosome"/>
</dbReference>
<dbReference type="InterPro" id="IPR032710">
    <property type="entry name" value="NTF2-like_dom_sf"/>
</dbReference>
<evidence type="ECO:0000313" key="5">
    <source>
        <dbReference type="Proteomes" id="UP001432292"/>
    </source>
</evidence>
<dbReference type="Pfam" id="PF12680">
    <property type="entry name" value="SnoaL_2"/>
    <property type="match status" value="1"/>
</dbReference>
<evidence type="ECO:0000313" key="4">
    <source>
        <dbReference type="Proteomes" id="UP000435837"/>
    </source>
</evidence>
<keyword evidence="5" id="KW-1185">Reference proteome</keyword>
<dbReference type="AlphaFoldDB" id="A0A640S9V9"/>
<dbReference type="OrthoDB" id="8451859at2"/>
<accession>A0A640S9V9</accession>
<gene>
    <name evidence="3" type="ORF">OG727_38670</name>
    <name evidence="2" type="ORF">Scani_35140</name>
</gene>
<evidence type="ECO:0000313" key="3">
    <source>
        <dbReference type="EMBL" id="WUS27725.1"/>
    </source>
</evidence>
<proteinExistence type="predicted"/>